<evidence type="ECO:0000256" key="11">
    <source>
        <dbReference type="PROSITE-ProRule" id="PRU01011"/>
    </source>
</evidence>
<evidence type="ECO:0000256" key="5">
    <source>
        <dbReference type="ARBA" id="ARBA00022833"/>
    </source>
</evidence>
<dbReference type="Pfam" id="PF00413">
    <property type="entry name" value="Peptidase_M10"/>
    <property type="match status" value="1"/>
</dbReference>
<dbReference type="SMART" id="SM00120">
    <property type="entry name" value="HX"/>
    <property type="match status" value="3"/>
</dbReference>
<dbReference type="SUPFAM" id="SSF50923">
    <property type="entry name" value="Hemopexin-like domain"/>
    <property type="match status" value="1"/>
</dbReference>
<accession>A0AAD9MTV7</accession>
<feature type="binding site" evidence="9">
    <location>
        <position position="666"/>
    </location>
    <ligand>
        <name>Ca(2+)</name>
        <dbReference type="ChEBI" id="CHEBI:29108"/>
        <label>4</label>
    </ligand>
</feature>
<reference evidence="15" key="1">
    <citation type="journal article" date="2023" name="Mol. Biol. Evol.">
        <title>Third-Generation Sequencing Reveals the Adaptive Role of the Epigenome in Three Deep-Sea Polychaetes.</title>
        <authorList>
            <person name="Perez M."/>
            <person name="Aroh O."/>
            <person name="Sun Y."/>
            <person name="Lan Y."/>
            <person name="Juniper S.K."/>
            <person name="Young C.R."/>
            <person name="Angers B."/>
            <person name="Qian P.Y."/>
        </authorList>
    </citation>
    <scope>NUCLEOTIDE SEQUENCE</scope>
    <source>
        <strain evidence="15">P08H-3</strain>
    </source>
</reference>
<sequence>MTVTKFCAVSIILLLSLYCRPGSAVKLSTFAKQSGYRQAMKYLVKYGYLECSPSSVMYWPDTVSSKSECTASDIRQAILKLQSMLKIRKTGDLDPTTMYTMKLGRCGDKDMGKRLPLSRLSQRRLSKLSRIIASRKPETGNTTPAVRHPDTDVSDAANQVTADSPESDLPSNSLLEHPEGSMDKPGDDDPDDQAAPVADDYDNDDDDDSSTRIRRDSIKLMTGAAPGGRRYRSRMIGLAPVESIDDEDPTVTLKRMRKKIAEELKHRDEVKRRTKRNIFQDLVEAHKRRIRRKLRKSRVKRSPLAVMTDSNIVTWRLPKEYVSKRIPENITKTELYLAFRIWGRFIPLVFREDNRIDSLDIDIELQFGTKAHGCNMPFDGHGGELAHSQSNEHEEIHFDDDEFYQADPDSVNNDDINLLMVATHEIGHVLGLDHSSDPESVMHPIYHSPGQSGLSSMKLSDQDKHNVQMIHGVCKGRFDAVFDWIEMKYDGDPKFTAPTFMYSTYFYRRDHFWKYENRYNRTLPDHPKRIADQWPGLPNGLDTIIQIPYRCTDGNLVIDIKTYIFKGEYFYLYDVAKNAVARGYPKRISDWFGPKDSTSVSLPSNLDATFYDSQTNEIYFFKGDWVWIYDACLIEQNACCTKARQPFSRHFVMADGSAKRITGNIDSIYYSYSKVRFFLFQGEDVYQLDFIRYRTWSLLYIGARYEIWKDICDVT</sequence>
<feature type="signal peptide" evidence="13">
    <location>
        <begin position="1"/>
        <end position="24"/>
    </location>
</feature>
<feature type="binding site" evidence="8">
    <location>
        <position position="424"/>
    </location>
    <ligand>
        <name>Zn(2+)</name>
        <dbReference type="ChEBI" id="CHEBI:29105"/>
        <label>2</label>
        <note>catalytic</note>
    </ligand>
</feature>
<evidence type="ECO:0000256" key="2">
    <source>
        <dbReference type="ARBA" id="ARBA00022670"/>
    </source>
</evidence>
<feature type="repeat" description="Hemopexin" evidence="11">
    <location>
        <begin position="603"/>
        <end position="659"/>
    </location>
</feature>
<comment type="cofactor">
    <cofactor evidence="9">
        <name>Zn(2+)</name>
        <dbReference type="ChEBI" id="CHEBI:29105"/>
    </cofactor>
    <text evidence="9">Binds 2 Zn(2+) ions per subunit.</text>
</comment>
<dbReference type="Pfam" id="PF00045">
    <property type="entry name" value="Hemopexin"/>
    <property type="match status" value="3"/>
</dbReference>
<keyword evidence="5 8" id="KW-0862">Zinc</keyword>
<dbReference type="SUPFAM" id="SSF47090">
    <property type="entry name" value="PGBD-like"/>
    <property type="match status" value="1"/>
</dbReference>
<dbReference type="InterPro" id="IPR036366">
    <property type="entry name" value="PGBDSf"/>
</dbReference>
<evidence type="ECO:0000256" key="13">
    <source>
        <dbReference type="SAM" id="SignalP"/>
    </source>
</evidence>
<dbReference type="InterPro" id="IPR024079">
    <property type="entry name" value="MetalloPept_cat_dom_sf"/>
</dbReference>
<evidence type="ECO:0000256" key="1">
    <source>
        <dbReference type="ARBA" id="ARBA00010370"/>
    </source>
</evidence>
<organism evidence="15 16">
    <name type="scientific">Paralvinella palmiformis</name>
    <dbReference type="NCBI Taxonomy" id="53620"/>
    <lineage>
        <taxon>Eukaryota</taxon>
        <taxon>Metazoa</taxon>
        <taxon>Spiralia</taxon>
        <taxon>Lophotrochozoa</taxon>
        <taxon>Annelida</taxon>
        <taxon>Polychaeta</taxon>
        <taxon>Sedentaria</taxon>
        <taxon>Canalipalpata</taxon>
        <taxon>Terebellida</taxon>
        <taxon>Terebelliformia</taxon>
        <taxon>Alvinellidae</taxon>
        <taxon>Paralvinella</taxon>
    </lineage>
</organism>
<evidence type="ECO:0000256" key="3">
    <source>
        <dbReference type="ARBA" id="ARBA00022723"/>
    </source>
</evidence>
<dbReference type="PRINTS" id="PR00138">
    <property type="entry name" value="MATRIXIN"/>
</dbReference>
<dbReference type="InterPro" id="IPR033739">
    <property type="entry name" value="M10A_MMP"/>
</dbReference>
<feature type="binding site" evidence="9">
    <location>
        <position position="542"/>
    </location>
    <ligand>
        <name>Ca(2+)</name>
        <dbReference type="ChEBI" id="CHEBI:29108"/>
        <label>4</label>
    </ligand>
</feature>
<keyword evidence="6" id="KW-0482">Metalloprotease</keyword>
<evidence type="ECO:0000256" key="4">
    <source>
        <dbReference type="ARBA" id="ARBA00022801"/>
    </source>
</evidence>
<dbReference type="PROSITE" id="PS51642">
    <property type="entry name" value="HEMOPEXIN_2"/>
    <property type="match status" value="3"/>
</dbReference>
<feature type="binding site" evidence="9">
    <location>
        <position position="391"/>
    </location>
    <ligand>
        <name>Ca(2+)</name>
        <dbReference type="ChEBI" id="CHEBI:29108"/>
        <label>2</label>
    </ligand>
</feature>
<dbReference type="EMBL" id="JAODUP010000799">
    <property type="protein sequence ID" value="KAK2143933.1"/>
    <property type="molecule type" value="Genomic_DNA"/>
</dbReference>
<proteinExistence type="inferred from homology"/>
<dbReference type="GO" id="GO:0030574">
    <property type="term" value="P:collagen catabolic process"/>
    <property type="evidence" value="ECO:0007669"/>
    <property type="project" value="TreeGrafter"/>
</dbReference>
<feature type="compositionally biased region" description="Polar residues" evidence="12">
    <location>
        <begin position="156"/>
        <end position="174"/>
    </location>
</feature>
<dbReference type="InterPro" id="IPR018487">
    <property type="entry name" value="Hemopexin-like_repeat"/>
</dbReference>
<feature type="binding site" evidence="9">
    <location>
        <position position="442"/>
    </location>
    <ligand>
        <name>Zn(2+)</name>
        <dbReference type="ChEBI" id="CHEBI:29105"/>
        <label>2</label>
        <note>catalytic</note>
    </ligand>
</feature>
<feature type="repeat" description="Hemopexin" evidence="11">
    <location>
        <begin position="475"/>
        <end position="537"/>
    </location>
</feature>
<evidence type="ECO:0000259" key="14">
    <source>
        <dbReference type="SMART" id="SM00235"/>
    </source>
</evidence>
<feature type="binding site" evidence="8">
    <location>
        <position position="428"/>
    </location>
    <ligand>
        <name>Zn(2+)</name>
        <dbReference type="ChEBI" id="CHEBI:29105"/>
        <label>2</label>
        <note>catalytic</note>
    </ligand>
</feature>
<comment type="caution">
    <text evidence="15">The sequence shown here is derived from an EMBL/GenBank/DDBJ whole genome shotgun (WGS) entry which is preliminary data.</text>
</comment>
<comment type="similarity">
    <text evidence="1">Belongs to the peptidase M10A family.</text>
</comment>
<dbReference type="GO" id="GO:0008270">
    <property type="term" value="F:zinc ion binding"/>
    <property type="evidence" value="ECO:0007669"/>
    <property type="project" value="InterPro"/>
</dbReference>
<dbReference type="AlphaFoldDB" id="A0AAD9MTV7"/>
<dbReference type="SUPFAM" id="SSF55486">
    <property type="entry name" value="Metalloproteases ('zincins'), catalytic domain"/>
    <property type="match status" value="1"/>
</dbReference>
<feature type="binding site" evidence="9">
    <location>
        <position position="402"/>
    </location>
    <ligand>
        <name>Ca(2+)</name>
        <dbReference type="ChEBI" id="CHEBI:29108"/>
        <label>1</label>
    </ligand>
</feature>
<dbReference type="Gene3D" id="3.40.390.10">
    <property type="entry name" value="Collagenase (Catalytic Domain)"/>
    <property type="match status" value="1"/>
</dbReference>
<dbReference type="PANTHER" id="PTHR10201">
    <property type="entry name" value="MATRIX METALLOPROTEINASE"/>
    <property type="match status" value="1"/>
</dbReference>
<dbReference type="Gene3D" id="2.110.10.10">
    <property type="entry name" value="Hemopexin-like domain"/>
    <property type="match status" value="3"/>
</dbReference>
<feature type="chain" id="PRO_5042242932" description="Peptidase metallopeptidase domain-containing protein" evidence="13">
    <location>
        <begin position="25"/>
        <end position="715"/>
    </location>
</feature>
<gene>
    <name evidence="15" type="ORF">LSH36_799g01014</name>
</gene>
<keyword evidence="4" id="KW-0378">Hydrolase</keyword>
<feature type="compositionally biased region" description="Acidic residues" evidence="12">
    <location>
        <begin position="199"/>
        <end position="208"/>
    </location>
</feature>
<feature type="binding site" evidence="8">
    <location>
        <position position="434"/>
    </location>
    <ligand>
        <name>Zn(2+)</name>
        <dbReference type="ChEBI" id="CHEBI:29105"/>
        <label>2</label>
        <note>catalytic</note>
    </ligand>
</feature>
<feature type="binding site" evidence="9">
    <location>
        <position position="379"/>
    </location>
    <ligand>
        <name>Ca(2+)</name>
        <dbReference type="ChEBI" id="CHEBI:29108"/>
        <label>3</label>
    </ligand>
</feature>
<feature type="binding site" evidence="9">
    <location>
        <position position="397"/>
    </location>
    <ligand>
        <name>Zn(2+)</name>
        <dbReference type="ChEBI" id="CHEBI:29105"/>
        <label>1</label>
    </ligand>
</feature>
<evidence type="ECO:0000313" key="15">
    <source>
        <dbReference type="EMBL" id="KAK2143933.1"/>
    </source>
</evidence>
<dbReference type="InterPro" id="IPR036365">
    <property type="entry name" value="PGBD-like_sf"/>
</dbReference>
<dbReference type="InterPro" id="IPR021190">
    <property type="entry name" value="Pept_M10A"/>
</dbReference>
<dbReference type="Proteomes" id="UP001208570">
    <property type="component" value="Unassembled WGS sequence"/>
</dbReference>
<evidence type="ECO:0000256" key="10">
    <source>
        <dbReference type="PIRSR" id="PIRSR621190-4"/>
    </source>
</evidence>
<feature type="binding site" evidence="9">
    <location>
        <position position="380"/>
    </location>
    <ligand>
        <name>Ca(2+)</name>
        <dbReference type="ChEBI" id="CHEBI:29108"/>
        <label>3</label>
    </ligand>
</feature>
<feature type="binding site" evidence="9">
    <location>
        <position position="400"/>
    </location>
    <ligand>
        <name>Ca(2+)</name>
        <dbReference type="ChEBI" id="CHEBI:29108"/>
        <label>1</label>
    </ligand>
</feature>
<feature type="active site" evidence="7">
    <location>
        <position position="425"/>
    </location>
</feature>
<dbReference type="Gene3D" id="1.10.101.10">
    <property type="entry name" value="PGBD-like superfamily/PGBD"/>
    <property type="match status" value="1"/>
</dbReference>
<evidence type="ECO:0000313" key="16">
    <source>
        <dbReference type="Proteomes" id="UP001208570"/>
    </source>
</evidence>
<evidence type="ECO:0000256" key="8">
    <source>
        <dbReference type="PIRSR" id="PIRSR001191-2"/>
    </source>
</evidence>
<feature type="domain" description="Peptidase metallopeptidase" evidence="14">
    <location>
        <begin position="311"/>
        <end position="473"/>
    </location>
</feature>
<feature type="binding site" evidence="9">
    <location>
        <position position="362"/>
    </location>
    <ligand>
        <name>Ca(2+)</name>
        <dbReference type="ChEBI" id="CHEBI:29108"/>
        <label>2</label>
    </ligand>
</feature>
<dbReference type="InterPro" id="IPR006026">
    <property type="entry name" value="Peptidase_Metallo"/>
</dbReference>
<feature type="modified residue" description="Phosphotyrosine; by PKDCC" evidence="10">
    <location>
        <position position="584"/>
    </location>
</feature>
<evidence type="ECO:0000256" key="6">
    <source>
        <dbReference type="ARBA" id="ARBA00023049"/>
    </source>
</evidence>
<keyword evidence="9" id="KW-0106">Calcium</keyword>
<feature type="compositionally biased region" description="Basic and acidic residues" evidence="12">
    <location>
        <begin position="176"/>
        <end position="187"/>
    </location>
</feature>
<feature type="region of interest" description="Disordered" evidence="12">
    <location>
        <begin position="130"/>
        <end position="228"/>
    </location>
</feature>
<protein>
    <recommendedName>
        <fullName evidence="14">Peptidase metallopeptidase domain-containing protein</fullName>
    </recommendedName>
</protein>
<feature type="binding site" evidence="9">
    <location>
        <position position="402"/>
    </location>
    <ligand>
        <name>Ca(2+)</name>
        <dbReference type="ChEBI" id="CHEBI:29108"/>
        <label>3</label>
    </ligand>
</feature>
<dbReference type="GO" id="GO:0031012">
    <property type="term" value="C:extracellular matrix"/>
    <property type="evidence" value="ECO:0007669"/>
    <property type="project" value="InterPro"/>
</dbReference>
<comment type="cofactor">
    <cofactor evidence="9">
        <name>Ca(2+)</name>
        <dbReference type="ChEBI" id="CHEBI:29108"/>
    </cofactor>
    <text evidence="9">Can bind about 5 Ca(2+) ions per subunit.</text>
</comment>
<feature type="compositionally biased region" description="Basic and acidic residues" evidence="12">
    <location>
        <begin position="209"/>
        <end position="218"/>
    </location>
</feature>
<dbReference type="PANTHER" id="PTHR10201:SF323">
    <property type="entry name" value="MATRIX METALLOPROTEINASE-21"/>
    <property type="match status" value="1"/>
</dbReference>
<dbReference type="GO" id="GO:0006508">
    <property type="term" value="P:proteolysis"/>
    <property type="evidence" value="ECO:0007669"/>
    <property type="project" value="UniProtKB-KW"/>
</dbReference>
<name>A0AAD9MTV7_9ANNE</name>
<keyword evidence="16" id="KW-1185">Reference proteome</keyword>
<keyword evidence="2" id="KW-0645">Protease</keyword>
<dbReference type="GO" id="GO:0004222">
    <property type="term" value="F:metalloendopeptidase activity"/>
    <property type="evidence" value="ECO:0007669"/>
    <property type="project" value="InterPro"/>
</dbReference>
<dbReference type="SMART" id="SM00235">
    <property type="entry name" value="ZnMc"/>
    <property type="match status" value="1"/>
</dbReference>
<keyword evidence="3 8" id="KW-0479">Metal-binding</keyword>
<evidence type="ECO:0000256" key="7">
    <source>
        <dbReference type="PIRSR" id="PIRSR001191-1"/>
    </source>
</evidence>
<evidence type="ECO:0000256" key="9">
    <source>
        <dbReference type="PIRSR" id="PIRSR621190-2"/>
    </source>
</evidence>
<dbReference type="GO" id="GO:0030198">
    <property type="term" value="P:extracellular matrix organization"/>
    <property type="evidence" value="ECO:0007669"/>
    <property type="project" value="TreeGrafter"/>
</dbReference>
<evidence type="ECO:0000256" key="12">
    <source>
        <dbReference type="SAM" id="MobiDB-lite"/>
    </source>
</evidence>
<dbReference type="InterPro" id="IPR036375">
    <property type="entry name" value="Hemopexin-like_dom_sf"/>
</dbReference>
<dbReference type="PIRSF" id="PIRSF001191">
    <property type="entry name" value="Peptidase_M10A_matrix"/>
    <property type="match status" value="1"/>
</dbReference>
<feature type="binding site" evidence="9">
    <location>
        <position position="387"/>
    </location>
    <ligand>
        <name>Zn(2+)</name>
        <dbReference type="ChEBI" id="CHEBI:29105"/>
        <label>1</label>
    </ligand>
</feature>
<keyword evidence="13" id="KW-0732">Signal</keyword>
<feature type="binding site" evidence="9">
    <location>
        <position position="372"/>
    </location>
    <ligand>
        <name>Zn(2+)</name>
        <dbReference type="ChEBI" id="CHEBI:29105"/>
        <label>1</label>
    </ligand>
</feature>
<feature type="binding site" evidence="9">
    <location>
        <position position="399"/>
    </location>
    <ligand>
        <name>Ca(2+)</name>
        <dbReference type="ChEBI" id="CHEBI:29108"/>
        <label>3</label>
    </ligand>
</feature>
<dbReference type="InterPro" id="IPR001818">
    <property type="entry name" value="Pept_M10_metallopeptidase"/>
</dbReference>
<dbReference type="CDD" id="cd04278">
    <property type="entry name" value="ZnMc_MMP"/>
    <property type="match status" value="1"/>
</dbReference>
<feature type="repeat" description="Hemopexin" evidence="11">
    <location>
        <begin position="538"/>
        <end position="595"/>
    </location>
</feature>